<organism evidence="1 2">
    <name type="scientific">Araneus ventricosus</name>
    <name type="common">Orbweaver spider</name>
    <name type="synonym">Epeira ventricosa</name>
    <dbReference type="NCBI Taxonomy" id="182803"/>
    <lineage>
        <taxon>Eukaryota</taxon>
        <taxon>Metazoa</taxon>
        <taxon>Ecdysozoa</taxon>
        <taxon>Arthropoda</taxon>
        <taxon>Chelicerata</taxon>
        <taxon>Arachnida</taxon>
        <taxon>Araneae</taxon>
        <taxon>Araneomorphae</taxon>
        <taxon>Entelegynae</taxon>
        <taxon>Araneoidea</taxon>
        <taxon>Araneidae</taxon>
        <taxon>Araneus</taxon>
    </lineage>
</organism>
<gene>
    <name evidence="1" type="ORF">AVEN_247991_1</name>
</gene>
<comment type="caution">
    <text evidence="1">The sequence shown here is derived from an EMBL/GenBank/DDBJ whole genome shotgun (WGS) entry which is preliminary data.</text>
</comment>
<sequence length="132" mass="14953">MSYQNPPVPDRYATVYEKVNISPIPVTQGGSSQLDLRSLFHPDVDVRRISVEVLVEFGRLPDQVGQADEEDDALEAFPDDVASGRVFLFGGIVERDFYRRQDLPGKAAVFFTSCRVVMRVLEKREMKAMKDN</sequence>
<accession>A0A4Y2U905</accession>
<protein>
    <submittedName>
        <fullName evidence="1">Uncharacterized protein</fullName>
    </submittedName>
</protein>
<name>A0A4Y2U905_ARAVE</name>
<evidence type="ECO:0000313" key="1">
    <source>
        <dbReference type="EMBL" id="GBO09122.1"/>
    </source>
</evidence>
<evidence type="ECO:0000313" key="2">
    <source>
        <dbReference type="Proteomes" id="UP000499080"/>
    </source>
</evidence>
<dbReference type="Proteomes" id="UP000499080">
    <property type="component" value="Unassembled WGS sequence"/>
</dbReference>
<keyword evidence="2" id="KW-1185">Reference proteome</keyword>
<dbReference type="EMBL" id="BGPR01034649">
    <property type="protein sequence ID" value="GBO09122.1"/>
    <property type="molecule type" value="Genomic_DNA"/>
</dbReference>
<proteinExistence type="predicted"/>
<reference evidence="1 2" key="1">
    <citation type="journal article" date="2019" name="Sci. Rep.">
        <title>Orb-weaving spider Araneus ventricosus genome elucidates the spidroin gene catalogue.</title>
        <authorList>
            <person name="Kono N."/>
            <person name="Nakamura H."/>
            <person name="Ohtoshi R."/>
            <person name="Moran D.A.P."/>
            <person name="Shinohara A."/>
            <person name="Yoshida Y."/>
            <person name="Fujiwara M."/>
            <person name="Mori M."/>
            <person name="Tomita M."/>
            <person name="Arakawa K."/>
        </authorList>
    </citation>
    <scope>NUCLEOTIDE SEQUENCE [LARGE SCALE GENOMIC DNA]</scope>
</reference>
<dbReference type="AlphaFoldDB" id="A0A4Y2U905"/>